<sequence>MNTIFEEDEEEIESEPGPSTSTLEPPNDYQTGVVEKYIKERKKAQKSSKNLIFKKTKPPKWICTVQNCKWGGRSMEMMTSHLKKCHPGETGTQFALETKFHYDSSRKGSLKHIKTKIKEKIVIDELGEKIKDL</sequence>
<comment type="caution">
    <text evidence="2">The sequence shown here is derived from an EMBL/GenBank/DDBJ whole genome shotgun (WGS) entry which is preliminary data.</text>
</comment>
<keyword evidence="3" id="KW-1185">Reference proteome</keyword>
<accession>A0A2G5UP95</accession>
<evidence type="ECO:0000256" key="1">
    <source>
        <dbReference type="SAM" id="MobiDB-lite"/>
    </source>
</evidence>
<dbReference type="AlphaFoldDB" id="A0A2G5UP95"/>
<dbReference type="EMBL" id="PDUG01000003">
    <property type="protein sequence ID" value="PIC41066.1"/>
    <property type="molecule type" value="Genomic_DNA"/>
</dbReference>
<proteinExistence type="predicted"/>
<dbReference type="OrthoDB" id="5793524at2759"/>
<feature type="compositionally biased region" description="Polar residues" evidence="1">
    <location>
        <begin position="17"/>
        <end position="30"/>
    </location>
</feature>
<dbReference type="Proteomes" id="UP000230233">
    <property type="component" value="Chromosome III"/>
</dbReference>
<organism evidence="2 3">
    <name type="scientific">Caenorhabditis nigoni</name>
    <dbReference type="NCBI Taxonomy" id="1611254"/>
    <lineage>
        <taxon>Eukaryota</taxon>
        <taxon>Metazoa</taxon>
        <taxon>Ecdysozoa</taxon>
        <taxon>Nematoda</taxon>
        <taxon>Chromadorea</taxon>
        <taxon>Rhabditida</taxon>
        <taxon>Rhabditina</taxon>
        <taxon>Rhabditomorpha</taxon>
        <taxon>Rhabditoidea</taxon>
        <taxon>Rhabditidae</taxon>
        <taxon>Peloderinae</taxon>
        <taxon>Caenorhabditis</taxon>
    </lineage>
</organism>
<name>A0A2G5UP95_9PELO</name>
<feature type="region of interest" description="Disordered" evidence="1">
    <location>
        <begin position="1"/>
        <end position="30"/>
    </location>
</feature>
<protein>
    <submittedName>
        <fullName evidence="2">Uncharacterized protein</fullName>
    </submittedName>
</protein>
<reference evidence="3" key="1">
    <citation type="submission" date="2017-10" db="EMBL/GenBank/DDBJ databases">
        <title>Rapid genome shrinkage in a self-fertile nematode reveals novel sperm competition proteins.</title>
        <authorList>
            <person name="Yin D."/>
            <person name="Schwarz E.M."/>
            <person name="Thomas C.G."/>
            <person name="Felde R.L."/>
            <person name="Korf I.F."/>
            <person name="Cutter A.D."/>
            <person name="Schartner C.M."/>
            <person name="Ralston E.J."/>
            <person name="Meyer B.J."/>
            <person name="Haag E.S."/>
        </authorList>
    </citation>
    <scope>NUCLEOTIDE SEQUENCE [LARGE SCALE GENOMIC DNA]</scope>
    <source>
        <strain evidence="3">JU1422</strain>
    </source>
</reference>
<feature type="compositionally biased region" description="Acidic residues" evidence="1">
    <location>
        <begin position="1"/>
        <end position="14"/>
    </location>
</feature>
<gene>
    <name evidence="2" type="primary">Cnig_chr_III.g8604</name>
    <name evidence="2" type="ORF">B9Z55_008604</name>
</gene>
<evidence type="ECO:0000313" key="2">
    <source>
        <dbReference type="EMBL" id="PIC41066.1"/>
    </source>
</evidence>
<evidence type="ECO:0000313" key="3">
    <source>
        <dbReference type="Proteomes" id="UP000230233"/>
    </source>
</evidence>